<feature type="transmembrane region" description="Helical" evidence="6">
    <location>
        <begin position="84"/>
        <end position="105"/>
    </location>
</feature>
<organism evidence="8 9">
    <name type="scientific">Planotetraspora thailandica</name>
    <dbReference type="NCBI Taxonomy" id="487172"/>
    <lineage>
        <taxon>Bacteria</taxon>
        <taxon>Bacillati</taxon>
        <taxon>Actinomycetota</taxon>
        <taxon>Actinomycetes</taxon>
        <taxon>Streptosporangiales</taxon>
        <taxon>Streptosporangiaceae</taxon>
        <taxon>Planotetraspora</taxon>
    </lineage>
</organism>
<dbReference type="PANTHER" id="PTHR38459:SF1">
    <property type="entry name" value="PROPHAGE BACTOPRENOL-LINKED GLUCOSE TRANSLOCASE HOMOLOG"/>
    <property type="match status" value="1"/>
</dbReference>
<name>A0A8J4DE98_9ACTN</name>
<feature type="domain" description="GtrA/DPMS transmembrane" evidence="7">
    <location>
        <begin position="21"/>
        <end position="138"/>
    </location>
</feature>
<protein>
    <recommendedName>
        <fullName evidence="7">GtrA/DPMS transmembrane domain-containing protein</fullName>
    </recommendedName>
</protein>
<feature type="transmembrane region" description="Helical" evidence="6">
    <location>
        <begin position="111"/>
        <end position="132"/>
    </location>
</feature>
<keyword evidence="9" id="KW-1185">Reference proteome</keyword>
<keyword evidence="5 6" id="KW-0472">Membrane</keyword>
<evidence type="ECO:0000313" key="8">
    <source>
        <dbReference type="EMBL" id="GII58801.1"/>
    </source>
</evidence>
<evidence type="ECO:0000256" key="4">
    <source>
        <dbReference type="ARBA" id="ARBA00022989"/>
    </source>
</evidence>
<evidence type="ECO:0000256" key="2">
    <source>
        <dbReference type="ARBA" id="ARBA00009399"/>
    </source>
</evidence>
<dbReference type="GO" id="GO:0000271">
    <property type="term" value="P:polysaccharide biosynthetic process"/>
    <property type="evidence" value="ECO:0007669"/>
    <property type="project" value="InterPro"/>
</dbReference>
<comment type="caution">
    <text evidence="8">The sequence shown here is derived from an EMBL/GenBank/DDBJ whole genome shotgun (WGS) entry which is preliminary data.</text>
</comment>
<keyword evidence="3 6" id="KW-0812">Transmembrane</keyword>
<comment type="similarity">
    <text evidence="2">Belongs to the GtrA family.</text>
</comment>
<dbReference type="PANTHER" id="PTHR38459">
    <property type="entry name" value="PROPHAGE BACTOPRENOL-LINKED GLUCOSE TRANSLOCASE HOMOLOG"/>
    <property type="match status" value="1"/>
</dbReference>
<evidence type="ECO:0000256" key="6">
    <source>
        <dbReference type="SAM" id="Phobius"/>
    </source>
</evidence>
<evidence type="ECO:0000256" key="1">
    <source>
        <dbReference type="ARBA" id="ARBA00004141"/>
    </source>
</evidence>
<dbReference type="Pfam" id="PF04138">
    <property type="entry name" value="GtrA_DPMS_TM"/>
    <property type="match status" value="1"/>
</dbReference>
<dbReference type="GO" id="GO:0005886">
    <property type="term" value="C:plasma membrane"/>
    <property type="evidence" value="ECO:0007669"/>
    <property type="project" value="TreeGrafter"/>
</dbReference>
<feature type="transmembrane region" description="Helical" evidence="6">
    <location>
        <begin position="45"/>
        <end position="63"/>
    </location>
</feature>
<dbReference type="Proteomes" id="UP000605992">
    <property type="component" value="Unassembled WGS sequence"/>
</dbReference>
<dbReference type="EMBL" id="BOOR01000071">
    <property type="protein sequence ID" value="GII58801.1"/>
    <property type="molecule type" value="Genomic_DNA"/>
</dbReference>
<gene>
    <name evidence="8" type="ORF">Pth03_71900</name>
</gene>
<sequence>MTRLEPPTVRQVGIREQLPSFVIIGLVCTVVQLVLYTLLRPPMGPVPANVVSYLLVAVVNTAANRRFTFGVSGSRNAVRHHIEGGAAFVLGLAASTGGLAVVNAARPGGSWLAEVGALLGCNFFAAVLRFLLLRSWVFHPRRIR</sequence>
<accession>A0A8J4DE98</accession>
<evidence type="ECO:0000259" key="7">
    <source>
        <dbReference type="Pfam" id="PF04138"/>
    </source>
</evidence>
<keyword evidence="4 6" id="KW-1133">Transmembrane helix</keyword>
<evidence type="ECO:0000256" key="5">
    <source>
        <dbReference type="ARBA" id="ARBA00023136"/>
    </source>
</evidence>
<reference evidence="8" key="1">
    <citation type="submission" date="2021-01" db="EMBL/GenBank/DDBJ databases">
        <title>Whole genome shotgun sequence of Planotetraspora thailandica NBRC 104271.</title>
        <authorList>
            <person name="Komaki H."/>
            <person name="Tamura T."/>
        </authorList>
    </citation>
    <scope>NUCLEOTIDE SEQUENCE</scope>
    <source>
        <strain evidence="8">NBRC 104271</strain>
    </source>
</reference>
<evidence type="ECO:0000313" key="9">
    <source>
        <dbReference type="Proteomes" id="UP000605992"/>
    </source>
</evidence>
<evidence type="ECO:0000256" key="3">
    <source>
        <dbReference type="ARBA" id="ARBA00022692"/>
    </source>
</evidence>
<dbReference type="InterPro" id="IPR007267">
    <property type="entry name" value="GtrA_DPMS_TM"/>
</dbReference>
<dbReference type="InterPro" id="IPR051401">
    <property type="entry name" value="GtrA_CellWall_Glycosyl"/>
</dbReference>
<dbReference type="AlphaFoldDB" id="A0A8J4DE98"/>
<proteinExistence type="inferred from homology"/>
<feature type="transmembrane region" description="Helical" evidence="6">
    <location>
        <begin position="21"/>
        <end position="39"/>
    </location>
</feature>
<comment type="subcellular location">
    <subcellularLocation>
        <location evidence="1">Membrane</location>
        <topology evidence="1">Multi-pass membrane protein</topology>
    </subcellularLocation>
</comment>